<feature type="transmembrane region" description="Helical" evidence="1">
    <location>
        <begin position="62"/>
        <end position="83"/>
    </location>
</feature>
<evidence type="ECO:0000313" key="2">
    <source>
        <dbReference type="EMBL" id="QHS99384.1"/>
    </source>
</evidence>
<feature type="transmembrane region" description="Helical" evidence="1">
    <location>
        <begin position="20"/>
        <end position="42"/>
    </location>
</feature>
<protein>
    <recommendedName>
        <fullName evidence="3">Potassium channel domain-containing protein</fullName>
    </recommendedName>
</protein>
<reference evidence="2" key="1">
    <citation type="journal article" date="2020" name="Nature">
        <title>Giant virus diversity and host interactions through global metagenomics.</title>
        <authorList>
            <person name="Schulz F."/>
            <person name="Roux S."/>
            <person name="Paez-Espino D."/>
            <person name="Jungbluth S."/>
            <person name="Walsh D.A."/>
            <person name="Denef V.J."/>
            <person name="McMahon K.D."/>
            <person name="Konstantinidis K.T."/>
            <person name="Eloe-Fadrosh E.A."/>
            <person name="Kyrpides N.C."/>
            <person name="Woyke T."/>
        </authorList>
    </citation>
    <scope>NUCLEOTIDE SEQUENCE</scope>
    <source>
        <strain evidence="2">GVMAG-M-3300020185-33</strain>
    </source>
</reference>
<proteinExistence type="predicted"/>
<feature type="transmembrane region" description="Helical" evidence="1">
    <location>
        <begin position="95"/>
        <end position="115"/>
    </location>
</feature>
<accession>A0A6C0C6J0</accession>
<sequence>MLSILSLSKAINKNKGTKYIAYQFILVFIFAIFYWMSDRIILLFPHLAKDLNLGTIKLADNFYSYLYFSFITQSTVGFGGTLPDGGHVVTTKSNLLRFFSLCQMASIIIITGWSLI</sequence>
<keyword evidence="1" id="KW-0812">Transmembrane</keyword>
<dbReference type="Gene3D" id="1.10.287.70">
    <property type="match status" value="1"/>
</dbReference>
<keyword evidence="1" id="KW-0472">Membrane</keyword>
<dbReference type="AlphaFoldDB" id="A0A6C0C6J0"/>
<evidence type="ECO:0000256" key="1">
    <source>
        <dbReference type="SAM" id="Phobius"/>
    </source>
</evidence>
<name>A0A6C0C6J0_9ZZZZ</name>
<keyword evidence="1" id="KW-1133">Transmembrane helix</keyword>
<evidence type="ECO:0008006" key="3">
    <source>
        <dbReference type="Google" id="ProtNLM"/>
    </source>
</evidence>
<dbReference type="SUPFAM" id="SSF81324">
    <property type="entry name" value="Voltage-gated potassium channels"/>
    <property type="match status" value="1"/>
</dbReference>
<dbReference type="EMBL" id="MN739341">
    <property type="protein sequence ID" value="QHS99384.1"/>
    <property type="molecule type" value="Genomic_DNA"/>
</dbReference>
<organism evidence="2">
    <name type="scientific">viral metagenome</name>
    <dbReference type="NCBI Taxonomy" id="1070528"/>
    <lineage>
        <taxon>unclassified sequences</taxon>
        <taxon>metagenomes</taxon>
        <taxon>organismal metagenomes</taxon>
    </lineage>
</organism>